<keyword evidence="4 7" id="KW-0812">Transmembrane</keyword>
<evidence type="ECO:0000313" key="10">
    <source>
        <dbReference type="Proteomes" id="UP001415857"/>
    </source>
</evidence>
<comment type="caution">
    <text evidence="9">The sequence shown here is derived from an EMBL/GenBank/DDBJ whole genome shotgun (WGS) entry which is preliminary data.</text>
</comment>
<comment type="subcellular location">
    <subcellularLocation>
        <location evidence="1">Membrane</location>
        <topology evidence="1">Multi-pass membrane protein</topology>
    </subcellularLocation>
</comment>
<evidence type="ECO:0000256" key="1">
    <source>
        <dbReference type="ARBA" id="ARBA00004141"/>
    </source>
</evidence>
<evidence type="ECO:0000256" key="6">
    <source>
        <dbReference type="ARBA" id="ARBA00023136"/>
    </source>
</evidence>
<keyword evidence="10" id="KW-1185">Reference proteome</keyword>
<dbReference type="AlphaFoldDB" id="A0AAP0R8K3"/>
<evidence type="ECO:0000256" key="7">
    <source>
        <dbReference type="SAM" id="Phobius"/>
    </source>
</evidence>
<dbReference type="InterPro" id="IPR045262">
    <property type="entry name" value="STP/PLT_plant"/>
</dbReference>
<dbReference type="PANTHER" id="PTHR23500:SF357">
    <property type="entry name" value="IP12678P"/>
    <property type="match status" value="1"/>
</dbReference>
<dbReference type="GO" id="GO:0015144">
    <property type="term" value="F:carbohydrate transmembrane transporter activity"/>
    <property type="evidence" value="ECO:0007669"/>
    <property type="project" value="InterPro"/>
</dbReference>
<accession>A0AAP0R8K3</accession>
<dbReference type="Pfam" id="PF00083">
    <property type="entry name" value="Sugar_tr"/>
    <property type="match status" value="1"/>
</dbReference>
<evidence type="ECO:0000256" key="3">
    <source>
        <dbReference type="ARBA" id="ARBA00022448"/>
    </source>
</evidence>
<evidence type="ECO:0000313" key="9">
    <source>
        <dbReference type="EMBL" id="KAK9270061.1"/>
    </source>
</evidence>
<evidence type="ECO:0000256" key="2">
    <source>
        <dbReference type="ARBA" id="ARBA00010992"/>
    </source>
</evidence>
<evidence type="ECO:0000256" key="4">
    <source>
        <dbReference type="ARBA" id="ARBA00022692"/>
    </source>
</evidence>
<name>A0AAP0R8K3_LIQFO</name>
<proteinExistence type="inferred from homology"/>
<reference evidence="9 10" key="1">
    <citation type="journal article" date="2024" name="Plant J.">
        <title>Genome sequences and population genomics reveal climatic adaptation and genomic divergence between two closely related sweetgum species.</title>
        <authorList>
            <person name="Xu W.Q."/>
            <person name="Ren C.Q."/>
            <person name="Zhang X.Y."/>
            <person name="Comes H.P."/>
            <person name="Liu X.H."/>
            <person name="Li Y.G."/>
            <person name="Kettle C.J."/>
            <person name="Jalonen R."/>
            <person name="Gaisberger H."/>
            <person name="Ma Y.Z."/>
            <person name="Qiu Y.X."/>
        </authorList>
    </citation>
    <scope>NUCLEOTIDE SEQUENCE [LARGE SCALE GENOMIC DNA]</scope>
    <source>
        <strain evidence="9">Hangzhou</strain>
    </source>
</reference>
<keyword evidence="5 7" id="KW-1133">Transmembrane helix</keyword>
<dbReference type="InterPro" id="IPR036259">
    <property type="entry name" value="MFS_trans_sf"/>
</dbReference>
<dbReference type="GO" id="GO:0016020">
    <property type="term" value="C:membrane"/>
    <property type="evidence" value="ECO:0007669"/>
    <property type="project" value="UniProtKB-SubCell"/>
</dbReference>
<dbReference type="InterPro" id="IPR020846">
    <property type="entry name" value="MFS_dom"/>
</dbReference>
<evidence type="ECO:0000259" key="8">
    <source>
        <dbReference type="PROSITE" id="PS50850"/>
    </source>
</evidence>
<keyword evidence="6 7" id="KW-0472">Membrane</keyword>
<keyword evidence="3" id="KW-0813">Transport</keyword>
<sequence>MLINRWGRKPVLIIGSFLLCVGVGLTTWFHGVPMGTIGRITLGLGVGFAFQAISMILSETAPEETRGKFDKLFQYQVYAGMLLAPIMNYIASSYVWGWRLSFGVAGIPAMMLFLASLAVRETPTFLIQHGEYIDLRQRRLL</sequence>
<comment type="similarity">
    <text evidence="2">Belongs to the major facilitator superfamily. Sugar transporter (TC 2.A.1.1) family.</text>
</comment>
<dbReference type="InterPro" id="IPR005828">
    <property type="entry name" value="MFS_sugar_transport-like"/>
</dbReference>
<feature type="transmembrane region" description="Helical" evidence="7">
    <location>
        <begin position="77"/>
        <end position="96"/>
    </location>
</feature>
<feature type="domain" description="Major facilitator superfamily (MFS) profile" evidence="8">
    <location>
        <begin position="1"/>
        <end position="141"/>
    </location>
</feature>
<feature type="transmembrane region" description="Helical" evidence="7">
    <location>
        <begin position="37"/>
        <end position="57"/>
    </location>
</feature>
<feature type="transmembrane region" description="Helical" evidence="7">
    <location>
        <begin position="12"/>
        <end position="31"/>
    </location>
</feature>
<gene>
    <name evidence="9" type="ORF">L1049_025634</name>
</gene>
<dbReference type="Proteomes" id="UP001415857">
    <property type="component" value="Unassembled WGS sequence"/>
</dbReference>
<dbReference type="SUPFAM" id="SSF103473">
    <property type="entry name" value="MFS general substrate transporter"/>
    <property type="match status" value="1"/>
</dbReference>
<dbReference type="PANTHER" id="PTHR23500">
    <property type="entry name" value="SOLUTE CARRIER FAMILY 2, FACILITATED GLUCOSE TRANSPORTER"/>
    <property type="match status" value="1"/>
</dbReference>
<dbReference type="EMBL" id="JBBPBK010000014">
    <property type="protein sequence ID" value="KAK9270061.1"/>
    <property type="molecule type" value="Genomic_DNA"/>
</dbReference>
<protein>
    <recommendedName>
        <fullName evidence="8">Major facilitator superfamily (MFS) profile domain-containing protein</fullName>
    </recommendedName>
</protein>
<dbReference type="Gene3D" id="1.20.1250.20">
    <property type="entry name" value="MFS general substrate transporter like domains"/>
    <property type="match status" value="1"/>
</dbReference>
<evidence type="ECO:0000256" key="5">
    <source>
        <dbReference type="ARBA" id="ARBA00022989"/>
    </source>
</evidence>
<organism evidence="9 10">
    <name type="scientific">Liquidambar formosana</name>
    <name type="common">Formosan gum</name>
    <dbReference type="NCBI Taxonomy" id="63359"/>
    <lineage>
        <taxon>Eukaryota</taxon>
        <taxon>Viridiplantae</taxon>
        <taxon>Streptophyta</taxon>
        <taxon>Embryophyta</taxon>
        <taxon>Tracheophyta</taxon>
        <taxon>Spermatophyta</taxon>
        <taxon>Magnoliopsida</taxon>
        <taxon>eudicotyledons</taxon>
        <taxon>Gunneridae</taxon>
        <taxon>Pentapetalae</taxon>
        <taxon>Saxifragales</taxon>
        <taxon>Altingiaceae</taxon>
        <taxon>Liquidambar</taxon>
    </lineage>
</organism>
<feature type="transmembrane region" description="Helical" evidence="7">
    <location>
        <begin position="102"/>
        <end position="119"/>
    </location>
</feature>
<dbReference type="PROSITE" id="PS50850">
    <property type="entry name" value="MFS"/>
    <property type="match status" value="1"/>
</dbReference>